<protein>
    <recommendedName>
        <fullName evidence="3">Transposase</fullName>
    </recommendedName>
</protein>
<name>A0ABV9UGP4_9ACTN</name>
<gene>
    <name evidence="1" type="ORF">ACFPFX_05020</name>
</gene>
<proteinExistence type="predicted"/>
<dbReference type="RefSeq" id="WP_344370540.1">
    <property type="nucleotide sequence ID" value="NZ_BAAASQ010000001.1"/>
</dbReference>
<evidence type="ECO:0008006" key="3">
    <source>
        <dbReference type="Google" id="ProtNLM"/>
    </source>
</evidence>
<reference evidence="2" key="1">
    <citation type="journal article" date="2019" name="Int. J. Syst. Evol. Microbiol.">
        <title>The Global Catalogue of Microorganisms (GCM) 10K type strain sequencing project: providing services to taxonomists for standard genome sequencing and annotation.</title>
        <authorList>
            <consortium name="The Broad Institute Genomics Platform"/>
            <consortium name="The Broad Institute Genome Sequencing Center for Infectious Disease"/>
            <person name="Wu L."/>
            <person name="Ma J."/>
        </authorList>
    </citation>
    <scope>NUCLEOTIDE SEQUENCE [LARGE SCALE GENOMIC DNA]</scope>
    <source>
        <strain evidence="2">CCM 7224</strain>
    </source>
</reference>
<dbReference type="Proteomes" id="UP001595834">
    <property type="component" value="Unassembled WGS sequence"/>
</dbReference>
<sequence>MAKALGAGTDEVAWCVRKLIRRVGHQTTRAGLVALGLRHHLVAPPEPPHPGQLPDDVMALLWSTAAGRTFQVFAKELGSWQAERIRADLRRRLWASLHPEQPPTAPLTPGHTVYLAWRALAAEAGWSPV</sequence>
<comment type="caution">
    <text evidence="1">The sequence shown here is derived from an EMBL/GenBank/DDBJ whole genome shotgun (WGS) entry which is preliminary data.</text>
</comment>
<organism evidence="1 2">
    <name type="scientific">Streptomyces mauvecolor</name>
    <dbReference type="NCBI Taxonomy" id="58345"/>
    <lineage>
        <taxon>Bacteria</taxon>
        <taxon>Bacillati</taxon>
        <taxon>Actinomycetota</taxon>
        <taxon>Actinomycetes</taxon>
        <taxon>Kitasatosporales</taxon>
        <taxon>Streptomycetaceae</taxon>
        <taxon>Streptomyces</taxon>
    </lineage>
</organism>
<evidence type="ECO:0000313" key="2">
    <source>
        <dbReference type="Proteomes" id="UP001595834"/>
    </source>
</evidence>
<accession>A0ABV9UGP4</accession>
<dbReference type="EMBL" id="JBHSIZ010000005">
    <property type="protein sequence ID" value="MFC4955658.1"/>
    <property type="molecule type" value="Genomic_DNA"/>
</dbReference>
<keyword evidence="2" id="KW-1185">Reference proteome</keyword>
<evidence type="ECO:0000313" key="1">
    <source>
        <dbReference type="EMBL" id="MFC4955658.1"/>
    </source>
</evidence>